<feature type="domain" description="GTPase-associated adaptor" evidence="2">
    <location>
        <begin position="23"/>
        <end position="81"/>
    </location>
</feature>
<evidence type="ECO:0000259" key="2">
    <source>
        <dbReference type="Pfam" id="PF19976"/>
    </source>
</evidence>
<dbReference type="Pfam" id="PF19976">
    <property type="entry name" value="GAAD"/>
    <property type="match status" value="1"/>
</dbReference>
<protein>
    <recommendedName>
        <fullName evidence="2">GTPase-associated adaptor domain-containing protein</fullName>
    </recommendedName>
</protein>
<reference evidence="3" key="1">
    <citation type="journal article" date="2015" name="Nature">
        <title>Complex archaea that bridge the gap between prokaryotes and eukaryotes.</title>
        <authorList>
            <person name="Spang A."/>
            <person name="Saw J.H."/>
            <person name="Jorgensen S.L."/>
            <person name="Zaremba-Niedzwiedzka K."/>
            <person name="Martijn J."/>
            <person name="Lind A.E."/>
            <person name="van Eijk R."/>
            <person name="Schleper C."/>
            <person name="Guy L."/>
            <person name="Ettema T.J."/>
        </authorList>
    </citation>
    <scope>NUCLEOTIDE SEQUENCE</scope>
</reference>
<sequence length="390" mass="43331">MTPCEDGLREARSNASPPKKTARDLVYRFFELSWVERYRITKELGLHSEEDVDVEEPEVMKRWFVRARERNQIDELEQLVSNASRPPGGAAQVTPREDEPEHRCGVQGFAGSGDRCPGCEYAENVRLGKSTVNAALAEHAALSPREGGPWKAVPWPEGKVVRGYSWKQLWWTLIKDGVEQDIMFTQDEARSAAAGLNAPAPCSVCCGKPLASGRKCICRGVGTERAENQGIRERLVHLEWALGCFTHLKPEASPAYEEVRAALCEHDYWPIDRGRFCTRCGYAKDSTTAKEPCGGEKNLYGVEAQSKAAQPVDEGEFPCGCRWWQDGDRCRDHMATDAGQGKYKDGGGPLSDLKLYTHPVGAVGWRDTSEQMPADKLPVLVDGGMAMWRD</sequence>
<proteinExistence type="predicted"/>
<comment type="caution">
    <text evidence="3">The sequence shown here is derived from an EMBL/GenBank/DDBJ whole genome shotgun (WGS) entry which is preliminary data.</text>
</comment>
<accession>A0A0F9KI29</accession>
<feature type="region of interest" description="Disordered" evidence="1">
    <location>
        <begin position="82"/>
        <end position="102"/>
    </location>
</feature>
<feature type="region of interest" description="Disordered" evidence="1">
    <location>
        <begin position="1"/>
        <end position="20"/>
    </location>
</feature>
<feature type="compositionally biased region" description="Basic and acidic residues" evidence="1">
    <location>
        <begin position="1"/>
        <end position="12"/>
    </location>
</feature>
<evidence type="ECO:0000256" key="1">
    <source>
        <dbReference type="SAM" id="MobiDB-lite"/>
    </source>
</evidence>
<name>A0A0F9KI29_9ZZZZ</name>
<gene>
    <name evidence="3" type="ORF">LCGC14_1631430</name>
</gene>
<evidence type="ECO:0000313" key="3">
    <source>
        <dbReference type="EMBL" id="KKM21828.1"/>
    </source>
</evidence>
<feature type="non-terminal residue" evidence="3">
    <location>
        <position position="390"/>
    </location>
</feature>
<dbReference type="EMBL" id="LAZR01013467">
    <property type="protein sequence ID" value="KKM21828.1"/>
    <property type="molecule type" value="Genomic_DNA"/>
</dbReference>
<dbReference type="InterPro" id="IPR045533">
    <property type="entry name" value="GAAD"/>
</dbReference>
<dbReference type="AlphaFoldDB" id="A0A0F9KI29"/>
<organism evidence="3">
    <name type="scientific">marine sediment metagenome</name>
    <dbReference type="NCBI Taxonomy" id="412755"/>
    <lineage>
        <taxon>unclassified sequences</taxon>
        <taxon>metagenomes</taxon>
        <taxon>ecological metagenomes</taxon>
    </lineage>
</organism>